<keyword evidence="13" id="KW-1185">Reference proteome</keyword>
<comment type="miscellaneous">
    <text evidence="9">This enzyme catalyzes only one turnover and therefore is not strictly catalytic. According to one definition, an enzyme is a biocatalyst that acts repeatedly and over many reaction cycles.</text>
</comment>
<accession>A0A852ZZ66</accession>
<dbReference type="InterPro" id="IPR036217">
    <property type="entry name" value="MethylDNA_cys_MeTrfase_DNAb"/>
</dbReference>
<evidence type="ECO:0000256" key="2">
    <source>
        <dbReference type="ARBA" id="ARBA00008711"/>
    </source>
</evidence>
<dbReference type="InterPro" id="IPR001497">
    <property type="entry name" value="MethylDNA_cys_MeTrfase_AS"/>
</dbReference>
<evidence type="ECO:0000256" key="4">
    <source>
        <dbReference type="ARBA" id="ARBA00022603"/>
    </source>
</evidence>
<dbReference type="SUPFAM" id="SSF53155">
    <property type="entry name" value="Methylated DNA-protein cysteine methyltransferase domain"/>
    <property type="match status" value="1"/>
</dbReference>
<dbReference type="GO" id="GO:0005737">
    <property type="term" value="C:cytoplasm"/>
    <property type="evidence" value="ECO:0007669"/>
    <property type="project" value="UniProtKB-SubCell"/>
</dbReference>
<feature type="domain" description="Methylguanine DNA methyltransferase ribonuclease-like" evidence="11">
    <location>
        <begin position="6"/>
        <end position="74"/>
    </location>
</feature>
<dbReference type="Pfam" id="PF02870">
    <property type="entry name" value="Methyltransf_1N"/>
    <property type="match status" value="1"/>
</dbReference>
<dbReference type="FunFam" id="1.10.10.10:FF:000214">
    <property type="entry name" value="Methylated-DNA--protein-cysteine methyltransferase"/>
    <property type="match status" value="1"/>
</dbReference>
<dbReference type="SUPFAM" id="SSF46767">
    <property type="entry name" value="Methylated DNA-protein cysteine methyltransferase, C-terminal domain"/>
    <property type="match status" value="1"/>
</dbReference>
<keyword evidence="4 9" id="KW-0489">Methyltransferase</keyword>
<sequence length="173" mass="18709">MSTRTHTVIDSPVGPLTLVATDGVLSALYMTDQRHRPEQETFGTPDDEAFGEVIRQLGEYFAGERTTFDLPLALHGTEFQRRVWAGLQEIPYGETISYGELADRIGRPGASRAVGLANGKNPVGIIVPCHRVIGSNGSLTGYGGGLDRKRHLLDFERGVRGPRTSTGEAAALF</sequence>
<comment type="catalytic activity">
    <reaction evidence="8 9">
        <text>a 6-O-methyl-2'-deoxyguanosine in DNA + L-cysteinyl-[protein] = S-methyl-L-cysteinyl-[protein] + a 2'-deoxyguanosine in DNA</text>
        <dbReference type="Rhea" id="RHEA:24000"/>
        <dbReference type="Rhea" id="RHEA-COMP:10131"/>
        <dbReference type="Rhea" id="RHEA-COMP:10132"/>
        <dbReference type="Rhea" id="RHEA-COMP:11367"/>
        <dbReference type="Rhea" id="RHEA-COMP:11368"/>
        <dbReference type="ChEBI" id="CHEBI:29950"/>
        <dbReference type="ChEBI" id="CHEBI:82612"/>
        <dbReference type="ChEBI" id="CHEBI:85445"/>
        <dbReference type="ChEBI" id="CHEBI:85448"/>
        <dbReference type="EC" id="2.1.1.63"/>
    </reaction>
</comment>
<dbReference type="InterPro" id="IPR014048">
    <property type="entry name" value="MethylDNA_cys_MeTrfase_DNA-bd"/>
</dbReference>
<protein>
    <recommendedName>
        <fullName evidence="9">Methylated-DNA--protein-cysteine methyltransferase</fullName>
        <ecNumber evidence="9">2.1.1.63</ecNumber>
    </recommendedName>
    <alternativeName>
        <fullName evidence="9">6-O-methylguanine-DNA methyltransferase</fullName>
        <shortName evidence="9">MGMT</shortName>
    </alternativeName>
    <alternativeName>
        <fullName evidence="9">O-6-methylguanine-DNA-alkyltransferase</fullName>
    </alternativeName>
</protein>
<evidence type="ECO:0000259" key="11">
    <source>
        <dbReference type="Pfam" id="PF02870"/>
    </source>
</evidence>
<dbReference type="CDD" id="cd06445">
    <property type="entry name" value="ATase"/>
    <property type="match status" value="1"/>
</dbReference>
<dbReference type="EC" id="2.1.1.63" evidence="9"/>
<dbReference type="Gene3D" id="3.30.160.70">
    <property type="entry name" value="Methylated DNA-protein cysteine methyltransferase domain"/>
    <property type="match status" value="1"/>
</dbReference>
<dbReference type="PANTHER" id="PTHR10815:SF5">
    <property type="entry name" value="METHYLATED-DNA--PROTEIN-CYSTEINE METHYLTRANSFERASE"/>
    <property type="match status" value="1"/>
</dbReference>
<keyword evidence="3 9" id="KW-0963">Cytoplasm</keyword>
<keyword evidence="7 9" id="KW-0234">DNA repair</keyword>
<dbReference type="GO" id="GO:0003908">
    <property type="term" value="F:methylated-DNA-[protein]-cysteine S-methyltransferase activity"/>
    <property type="evidence" value="ECO:0007669"/>
    <property type="project" value="UniProtKB-UniRule"/>
</dbReference>
<dbReference type="RefSeq" id="WP_179816641.1">
    <property type="nucleotide sequence ID" value="NZ_JACBZD010000002.1"/>
</dbReference>
<feature type="domain" description="Methylated-DNA-[protein]-cysteine S-methyltransferase DNA binding" evidence="10">
    <location>
        <begin position="78"/>
        <end position="157"/>
    </location>
</feature>
<organism evidence="12 13">
    <name type="scientific">Allostreptomyces psammosilenae</name>
    <dbReference type="NCBI Taxonomy" id="1892865"/>
    <lineage>
        <taxon>Bacteria</taxon>
        <taxon>Bacillati</taxon>
        <taxon>Actinomycetota</taxon>
        <taxon>Actinomycetes</taxon>
        <taxon>Kitasatosporales</taxon>
        <taxon>Streptomycetaceae</taxon>
        <taxon>Allostreptomyces</taxon>
    </lineage>
</organism>
<dbReference type="Pfam" id="PF01035">
    <property type="entry name" value="DNA_binding_1"/>
    <property type="match status" value="1"/>
</dbReference>
<comment type="similarity">
    <text evidence="2 9">Belongs to the MGMT family.</text>
</comment>
<dbReference type="GO" id="GO:0006307">
    <property type="term" value="P:DNA alkylation repair"/>
    <property type="evidence" value="ECO:0007669"/>
    <property type="project" value="UniProtKB-UniRule"/>
</dbReference>
<evidence type="ECO:0000259" key="10">
    <source>
        <dbReference type="Pfam" id="PF01035"/>
    </source>
</evidence>
<comment type="subcellular location">
    <subcellularLocation>
        <location evidence="9">Cytoplasm</location>
    </subcellularLocation>
</comment>
<name>A0A852ZZ66_9ACTN</name>
<comment type="function">
    <text evidence="9">Involved in the cellular defense against the biological effects of O6-methylguanine (O6-MeG) and O4-methylthymine (O4-MeT) in DNA. Repairs the methylated nucleobase in DNA by stoichiometrically transferring the methyl group to a cysteine residue in the enzyme. This is a suicide reaction: the enzyme is irreversibly inactivated.</text>
</comment>
<dbReference type="NCBIfam" id="TIGR00589">
    <property type="entry name" value="ogt"/>
    <property type="match status" value="1"/>
</dbReference>
<dbReference type="InterPro" id="IPR008332">
    <property type="entry name" value="MethylG_MeTrfase_N"/>
</dbReference>
<dbReference type="Proteomes" id="UP000567795">
    <property type="component" value="Unassembled WGS sequence"/>
</dbReference>
<evidence type="ECO:0000256" key="7">
    <source>
        <dbReference type="ARBA" id="ARBA00023204"/>
    </source>
</evidence>
<dbReference type="InterPro" id="IPR036388">
    <property type="entry name" value="WH-like_DNA-bd_sf"/>
</dbReference>
<evidence type="ECO:0000256" key="3">
    <source>
        <dbReference type="ARBA" id="ARBA00022490"/>
    </source>
</evidence>
<reference evidence="12 13" key="1">
    <citation type="submission" date="2020-07" db="EMBL/GenBank/DDBJ databases">
        <title>Sequencing the genomes of 1000 actinobacteria strains.</title>
        <authorList>
            <person name="Klenk H.-P."/>
        </authorList>
    </citation>
    <scope>NUCLEOTIDE SEQUENCE [LARGE SCALE GENOMIC DNA]</scope>
    <source>
        <strain evidence="12 13">DSM 42178</strain>
    </source>
</reference>
<dbReference type="InterPro" id="IPR023546">
    <property type="entry name" value="MGMT"/>
</dbReference>
<evidence type="ECO:0000256" key="1">
    <source>
        <dbReference type="ARBA" id="ARBA00001286"/>
    </source>
</evidence>
<keyword evidence="6 9" id="KW-0227">DNA damage</keyword>
<dbReference type="HAMAP" id="MF_00772">
    <property type="entry name" value="OGT"/>
    <property type="match status" value="1"/>
</dbReference>
<dbReference type="GO" id="GO:0032259">
    <property type="term" value="P:methylation"/>
    <property type="evidence" value="ECO:0007669"/>
    <property type="project" value="UniProtKB-KW"/>
</dbReference>
<proteinExistence type="inferred from homology"/>
<dbReference type="AlphaFoldDB" id="A0A852ZZ66"/>
<comment type="caution">
    <text evidence="12">The sequence shown here is derived from an EMBL/GenBank/DDBJ whole genome shotgun (WGS) entry which is preliminary data.</text>
</comment>
<evidence type="ECO:0000313" key="12">
    <source>
        <dbReference type="EMBL" id="NYI07673.1"/>
    </source>
</evidence>
<comment type="catalytic activity">
    <reaction evidence="1 9">
        <text>a 4-O-methyl-thymidine in DNA + L-cysteinyl-[protein] = a thymidine in DNA + S-methyl-L-cysteinyl-[protein]</text>
        <dbReference type="Rhea" id="RHEA:53428"/>
        <dbReference type="Rhea" id="RHEA-COMP:10131"/>
        <dbReference type="Rhea" id="RHEA-COMP:10132"/>
        <dbReference type="Rhea" id="RHEA-COMP:13555"/>
        <dbReference type="Rhea" id="RHEA-COMP:13556"/>
        <dbReference type="ChEBI" id="CHEBI:29950"/>
        <dbReference type="ChEBI" id="CHEBI:82612"/>
        <dbReference type="ChEBI" id="CHEBI:137386"/>
        <dbReference type="ChEBI" id="CHEBI:137387"/>
        <dbReference type="EC" id="2.1.1.63"/>
    </reaction>
</comment>
<evidence type="ECO:0000313" key="13">
    <source>
        <dbReference type="Proteomes" id="UP000567795"/>
    </source>
</evidence>
<dbReference type="InterPro" id="IPR036631">
    <property type="entry name" value="MGMT_N_sf"/>
</dbReference>
<keyword evidence="5 9" id="KW-0808">Transferase</keyword>
<dbReference type="PROSITE" id="PS00374">
    <property type="entry name" value="MGMT"/>
    <property type="match status" value="1"/>
</dbReference>
<dbReference type="PANTHER" id="PTHR10815">
    <property type="entry name" value="METHYLATED-DNA--PROTEIN-CYSTEINE METHYLTRANSFERASE"/>
    <property type="match status" value="1"/>
</dbReference>
<evidence type="ECO:0000256" key="5">
    <source>
        <dbReference type="ARBA" id="ARBA00022679"/>
    </source>
</evidence>
<gene>
    <name evidence="12" type="ORF">FHU37_004702</name>
</gene>
<dbReference type="EMBL" id="JACBZD010000002">
    <property type="protein sequence ID" value="NYI07673.1"/>
    <property type="molecule type" value="Genomic_DNA"/>
</dbReference>
<evidence type="ECO:0000256" key="6">
    <source>
        <dbReference type="ARBA" id="ARBA00022763"/>
    </source>
</evidence>
<feature type="active site" description="Nucleophile; methyl group acceptor" evidence="9">
    <location>
        <position position="129"/>
    </location>
</feature>
<dbReference type="Gene3D" id="1.10.10.10">
    <property type="entry name" value="Winged helix-like DNA-binding domain superfamily/Winged helix DNA-binding domain"/>
    <property type="match status" value="1"/>
</dbReference>
<evidence type="ECO:0000256" key="9">
    <source>
        <dbReference type="HAMAP-Rule" id="MF_00772"/>
    </source>
</evidence>
<evidence type="ECO:0000256" key="8">
    <source>
        <dbReference type="ARBA" id="ARBA00049348"/>
    </source>
</evidence>